<proteinExistence type="predicted"/>
<organism evidence="1 2">
    <name type="scientific">Amycolatopsis albidoflavus</name>
    <dbReference type="NCBI Taxonomy" id="102226"/>
    <lineage>
        <taxon>Bacteria</taxon>
        <taxon>Bacillati</taxon>
        <taxon>Actinomycetota</taxon>
        <taxon>Actinomycetes</taxon>
        <taxon>Pseudonocardiales</taxon>
        <taxon>Pseudonocardiaceae</taxon>
        <taxon>Amycolatopsis</taxon>
    </lineage>
</organism>
<protein>
    <recommendedName>
        <fullName evidence="3">HNH endonuclease</fullName>
    </recommendedName>
</protein>
<dbReference type="EMBL" id="JBHUKQ010000023">
    <property type="protein sequence ID" value="MFD2486547.1"/>
    <property type="molecule type" value="Genomic_DNA"/>
</dbReference>
<sequence>MFTPSENCFLCGSEPSTPTGEHVWPQWLLKEFPVSDGPYVTERNGRAVTNRDGVPRRNAVFPRVFLPCCMSCNGELDRRFEKPAKPVIRRILGSSDVELTAEEANTAAEWFMKTALFRSHHRVRHTDPGSRPYVWSPAPPADLYRWTITGETPPSSLSLWIGRQPDQPHPRKVAMQLPRVHADGQEHVFQVAQHGLRFLSVTLLYHPGWPVEHPHERTAEAIRLWPPRDAGQPMTLQRREPTSDVRWVRGLELHFHAGYYGRGTLPNLDEVGLGLIEGVDFARAAQLD</sequence>
<evidence type="ECO:0000313" key="2">
    <source>
        <dbReference type="Proteomes" id="UP001597542"/>
    </source>
</evidence>
<reference evidence="2" key="1">
    <citation type="journal article" date="2019" name="Int. J. Syst. Evol. Microbiol.">
        <title>The Global Catalogue of Microorganisms (GCM) 10K type strain sequencing project: providing services to taxonomists for standard genome sequencing and annotation.</title>
        <authorList>
            <consortium name="The Broad Institute Genomics Platform"/>
            <consortium name="The Broad Institute Genome Sequencing Center for Infectious Disease"/>
            <person name="Wu L."/>
            <person name="Ma J."/>
        </authorList>
    </citation>
    <scope>NUCLEOTIDE SEQUENCE [LARGE SCALE GENOMIC DNA]</scope>
    <source>
        <strain evidence="2">CGMCC 4.7638</strain>
    </source>
</reference>
<gene>
    <name evidence="1" type="ORF">ACFSUT_40175</name>
</gene>
<comment type="caution">
    <text evidence="1">The sequence shown here is derived from an EMBL/GenBank/DDBJ whole genome shotgun (WGS) entry which is preliminary data.</text>
</comment>
<keyword evidence="2" id="KW-1185">Reference proteome</keyword>
<evidence type="ECO:0008006" key="3">
    <source>
        <dbReference type="Google" id="ProtNLM"/>
    </source>
</evidence>
<name>A0ABW5ID16_9PSEU</name>
<dbReference type="Proteomes" id="UP001597542">
    <property type="component" value="Unassembled WGS sequence"/>
</dbReference>
<evidence type="ECO:0000313" key="1">
    <source>
        <dbReference type="EMBL" id="MFD2486547.1"/>
    </source>
</evidence>
<dbReference type="RefSeq" id="WP_344280727.1">
    <property type="nucleotide sequence ID" value="NZ_BAAAHV010000017.1"/>
</dbReference>
<accession>A0ABW5ID16</accession>